<evidence type="ECO:0000256" key="2">
    <source>
        <dbReference type="SAM" id="MobiDB-lite"/>
    </source>
</evidence>
<dbReference type="EMBL" id="JAGRRH010000023">
    <property type="protein sequence ID" value="KAG7343887.1"/>
    <property type="molecule type" value="Genomic_DNA"/>
</dbReference>
<evidence type="ECO:0000313" key="3">
    <source>
        <dbReference type="EMBL" id="KAG7343887.1"/>
    </source>
</evidence>
<reference evidence="3" key="1">
    <citation type="journal article" date="2021" name="Sci. Rep.">
        <title>Diploid genomic architecture of Nitzschia inconspicua, an elite biomass production diatom.</title>
        <authorList>
            <person name="Oliver A."/>
            <person name="Podell S."/>
            <person name="Pinowska A."/>
            <person name="Traller J.C."/>
            <person name="Smith S.R."/>
            <person name="McClure R."/>
            <person name="Beliaev A."/>
            <person name="Bohutskyi P."/>
            <person name="Hill E.A."/>
            <person name="Rabines A."/>
            <person name="Zheng H."/>
            <person name="Allen L.Z."/>
            <person name="Kuo A."/>
            <person name="Grigoriev I.V."/>
            <person name="Allen A.E."/>
            <person name="Hazlebeck D."/>
            <person name="Allen E.E."/>
        </authorList>
    </citation>
    <scope>NUCLEOTIDE SEQUENCE</scope>
    <source>
        <strain evidence="3">Hildebrandi</strain>
    </source>
</reference>
<proteinExistence type="predicted"/>
<organism evidence="3 4">
    <name type="scientific">Nitzschia inconspicua</name>
    <dbReference type="NCBI Taxonomy" id="303405"/>
    <lineage>
        <taxon>Eukaryota</taxon>
        <taxon>Sar</taxon>
        <taxon>Stramenopiles</taxon>
        <taxon>Ochrophyta</taxon>
        <taxon>Bacillariophyta</taxon>
        <taxon>Bacillariophyceae</taxon>
        <taxon>Bacillariophycidae</taxon>
        <taxon>Bacillariales</taxon>
        <taxon>Bacillariaceae</taxon>
        <taxon>Nitzschia</taxon>
    </lineage>
</organism>
<protein>
    <recommendedName>
        <fullName evidence="5">Assembly chaperone of rpl4</fullName>
    </recommendedName>
</protein>
<name>A0A9K3PDQ7_9STRA</name>
<feature type="region of interest" description="Disordered" evidence="2">
    <location>
        <begin position="300"/>
        <end position="320"/>
    </location>
</feature>
<feature type="compositionally biased region" description="Polar residues" evidence="2">
    <location>
        <begin position="175"/>
        <end position="193"/>
    </location>
</feature>
<dbReference type="Proteomes" id="UP000693970">
    <property type="component" value="Unassembled WGS sequence"/>
</dbReference>
<sequence length="484" mass="54589">MTKRIRNRTANNNKKLRRQHRKEVLSLKKNKKTAQKSVDEWLQTAANHMATLDIEAAYHAYNNAHMELIQQQQAPSSSSTTTQQEQMLHVLEKMGEIQVSLNDPDQARQHFLHALQLVEAQQKPSSWSMLETHANLCLYIGQLSIEQQALEAYLKGVSSLEKCIQLVESNTDSVLSPTDSTMVTDGQATSQEQPSEKETLQQLKQKLSGAYCNVADLYLTDLCDEDTAESDCENYLEKALQLKDNDGEPMVDALQTMANLRLSQHEDRRLEAVDFILRAYEKQRVGSEALSSLVGLKDGGKRLQPSDDAAMQDHEDEEEAEQADELLEVEEANNLPEFEFRCQTAKILLESADLLSKKRRSSENPSVVPIQETQCIDAAISVLGSLLAQNDEVVEIWYLTGCAFAAKDPPLADTALFYLERAQTMLTDIRKGLTQELQFAEDMERDELEQELELNEEQMNDVMAKLTEMRSSAIGKEDASMLED</sequence>
<feature type="coiled-coil region" evidence="1">
    <location>
        <begin position="440"/>
        <end position="469"/>
    </location>
</feature>
<feature type="region of interest" description="Disordered" evidence="2">
    <location>
        <begin position="175"/>
        <end position="196"/>
    </location>
</feature>
<dbReference type="AlphaFoldDB" id="A0A9K3PDQ7"/>
<accession>A0A9K3PDQ7</accession>
<evidence type="ECO:0008006" key="5">
    <source>
        <dbReference type="Google" id="ProtNLM"/>
    </source>
</evidence>
<dbReference type="OrthoDB" id="1914839at2759"/>
<keyword evidence="4" id="KW-1185">Reference proteome</keyword>
<gene>
    <name evidence="3" type="ORF">IV203_021895</name>
</gene>
<comment type="caution">
    <text evidence="3">The sequence shown here is derived from an EMBL/GenBank/DDBJ whole genome shotgun (WGS) entry which is preliminary data.</text>
</comment>
<evidence type="ECO:0000313" key="4">
    <source>
        <dbReference type="Proteomes" id="UP000693970"/>
    </source>
</evidence>
<evidence type="ECO:0000256" key="1">
    <source>
        <dbReference type="SAM" id="Coils"/>
    </source>
</evidence>
<keyword evidence="1" id="KW-0175">Coiled coil</keyword>
<reference evidence="3" key="2">
    <citation type="submission" date="2021-04" db="EMBL/GenBank/DDBJ databases">
        <authorList>
            <person name="Podell S."/>
        </authorList>
    </citation>
    <scope>NUCLEOTIDE SEQUENCE</scope>
    <source>
        <strain evidence="3">Hildebrandi</strain>
    </source>
</reference>